<dbReference type="Proteomes" id="UP001228139">
    <property type="component" value="Chromosome"/>
</dbReference>
<evidence type="ECO:0000256" key="2">
    <source>
        <dbReference type="ARBA" id="ARBA00022452"/>
    </source>
</evidence>
<evidence type="ECO:0000256" key="3">
    <source>
        <dbReference type="ARBA" id="ARBA00022692"/>
    </source>
</evidence>
<keyword evidence="4 6" id="KW-0732">Signal</keyword>
<evidence type="ECO:0000256" key="6">
    <source>
        <dbReference type="SAM" id="SignalP"/>
    </source>
</evidence>
<proteinExistence type="predicted"/>
<dbReference type="PRINTS" id="PR00316">
    <property type="entry name" value="ENTEROVIROMP"/>
</dbReference>
<dbReference type="AlphaFoldDB" id="A0AA50DL70"/>
<comment type="subcellular location">
    <subcellularLocation>
        <location evidence="1">Membrane</location>
        <topology evidence="1">Multi-pass membrane protein</topology>
    </subcellularLocation>
</comment>
<evidence type="ECO:0000256" key="4">
    <source>
        <dbReference type="ARBA" id="ARBA00022729"/>
    </source>
</evidence>
<dbReference type="Pfam" id="PF06316">
    <property type="entry name" value="Ail_Lom"/>
    <property type="match status" value="1"/>
</dbReference>
<keyword evidence="8" id="KW-1185">Reference proteome</keyword>
<evidence type="ECO:0000313" key="8">
    <source>
        <dbReference type="Proteomes" id="UP001228139"/>
    </source>
</evidence>
<dbReference type="PANTHER" id="PTHR35892:SF2">
    <property type="entry name" value="OUTER MEMBRANE PROTEIN PAGN"/>
    <property type="match status" value="1"/>
</dbReference>
<dbReference type="GO" id="GO:0044384">
    <property type="term" value="C:host outer membrane"/>
    <property type="evidence" value="ECO:0007669"/>
    <property type="project" value="InterPro"/>
</dbReference>
<dbReference type="GO" id="GO:0016020">
    <property type="term" value="C:membrane"/>
    <property type="evidence" value="ECO:0007669"/>
    <property type="project" value="UniProtKB-SubCell"/>
</dbReference>
<dbReference type="InterPro" id="IPR051723">
    <property type="entry name" value="Bact_OM_Invasion-Related"/>
</dbReference>
<keyword evidence="2" id="KW-1134">Transmembrane beta strand</keyword>
<evidence type="ECO:0000256" key="1">
    <source>
        <dbReference type="ARBA" id="ARBA00004141"/>
    </source>
</evidence>
<organism evidence="7 8">
    <name type="scientific">Erwinia pyri</name>
    <dbReference type="NCBI Taxonomy" id="3062598"/>
    <lineage>
        <taxon>Bacteria</taxon>
        <taxon>Pseudomonadati</taxon>
        <taxon>Pseudomonadota</taxon>
        <taxon>Gammaproteobacteria</taxon>
        <taxon>Enterobacterales</taxon>
        <taxon>Erwiniaceae</taxon>
        <taxon>Erwinia</taxon>
    </lineage>
</organism>
<dbReference type="Gene3D" id="2.40.160.20">
    <property type="match status" value="1"/>
</dbReference>
<evidence type="ECO:0000313" key="7">
    <source>
        <dbReference type="EMBL" id="WLS79984.1"/>
    </source>
</evidence>
<dbReference type="RefSeq" id="WP_306211322.1">
    <property type="nucleotide sequence ID" value="NZ_CP132353.1"/>
</dbReference>
<dbReference type="InterPro" id="IPR011250">
    <property type="entry name" value="OMP/PagP_B-barrel"/>
</dbReference>
<dbReference type="SUPFAM" id="SSF56925">
    <property type="entry name" value="OMPA-like"/>
    <property type="match status" value="1"/>
</dbReference>
<keyword evidence="5" id="KW-0472">Membrane</keyword>
<keyword evidence="3" id="KW-0812">Transmembrane</keyword>
<dbReference type="EMBL" id="CP132353">
    <property type="protein sequence ID" value="WLS79984.1"/>
    <property type="molecule type" value="Genomic_DNA"/>
</dbReference>
<evidence type="ECO:0000256" key="5">
    <source>
        <dbReference type="ARBA" id="ARBA00023136"/>
    </source>
</evidence>
<feature type="signal peptide" evidence="6">
    <location>
        <begin position="1"/>
        <end position="22"/>
    </location>
</feature>
<sequence>MKKMIVGIVLAGSVMTSPLATADRQTVSLGYAHSKIQDMGNLNGVNLQYRYEWNSPLSIIGSFSYMKGDDSDVYHDAANDSYKTRFKTKYYSLLAGPAYRINDYVSVYGLLGAAFTKTDGRYEWRNSVGADAAVGHLTIEGSAHSTNLAWAAGVAINPIDNLSVNIGYEGSRTELNGSDKSINGFNVGIGWRF</sequence>
<accession>A0AA50DL70</accession>
<protein>
    <submittedName>
        <fullName evidence="7">Ail/Lom family outer membrane beta-barrel protein</fullName>
    </submittedName>
</protein>
<feature type="chain" id="PRO_5041253166" evidence="6">
    <location>
        <begin position="23"/>
        <end position="193"/>
    </location>
</feature>
<gene>
    <name evidence="7" type="ORF">Q3V30_05695</name>
</gene>
<dbReference type="InterPro" id="IPR000758">
    <property type="entry name" value="Enterovir_OMP"/>
</dbReference>
<name>A0AA50DL70_9GAMM</name>
<reference evidence="7 8" key="1">
    <citation type="submission" date="2023-07" db="EMBL/GenBank/DDBJ databases">
        <title>Pathogenic bacteria of pear tree diseases.</title>
        <authorList>
            <person name="Zhang Z."/>
            <person name="He L."/>
            <person name="Huang R."/>
        </authorList>
    </citation>
    <scope>NUCLEOTIDE SEQUENCE [LARGE SCALE GENOMIC DNA]</scope>
    <source>
        <strain evidence="7 8">DE2</strain>
    </source>
</reference>
<dbReference type="KEGG" id="epi:Q3V30_05695"/>
<dbReference type="PANTHER" id="PTHR35892">
    <property type="entry name" value="OUTER MEMBRANE PROTEIN PAGN-RELATED"/>
    <property type="match status" value="1"/>
</dbReference>